<keyword evidence="2" id="KW-0804">Transcription</keyword>
<comment type="caution">
    <text evidence="3">Lacks conserved residue(s) required for the propagation of feature annotation.</text>
</comment>
<sequence length="510" mass="57587">MQMEFHHPFWPTYNPVGPPFEEEAFCLAEMDAHVNCFRFSTSSVSIEDFSDISSSTPYGSETYSSQCLGNHLPGILPWFNEGDTPNDQFRLDGVENYSEWMVSDSSISSQQIPMEDVDLSPTSGEISMDGLPSIQSCLVLPDENMEMDNQLSILHLLKACGDAMGSEQMELAVEIIKRLKEKASPTGKSIERLAFYLTLPLDNQANYLTQESRKNQEAAFMAFYQIFPYGRFAHFTANSAILEAFPAYATVLHIVDFDIGKGIQWPPLIETLGRRGLQRLRLTAIKWEEENGSCKATTAFEDTKKQLCKHAKNFGLRLEVEETDIEGLVSKVKSDSEWLAFNCMVGLPHMEKRSVKHVEEFLTTAKAMIGNDKSKGVITLGDGIGIEKWTDHTSFDSFFEAQLVYFQALLESMEQFRFLEARIAMECLFVVPHLCPLANAAQWKETWRAGCCVKKLGMEGVRMSWENHMEAKEVVREGEGSYWVRSQGEDNNQMVLGYMGAPMVTVSSWI</sequence>
<comment type="similarity">
    <text evidence="3">Belongs to the GRAS family.</text>
</comment>
<comment type="caution">
    <text evidence="4">The sequence shown here is derived from an EMBL/GenBank/DDBJ whole genome shotgun (WGS) entry which is preliminary data.</text>
</comment>
<evidence type="ECO:0000256" key="3">
    <source>
        <dbReference type="PROSITE-ProRule" id="PRU01191"/>
    </source>
</evidence>
<organism evidence="4 5">
    <name type="scientific">Hibiscus sabdariffa</name>
    <name type="common">roselle</name>
    <dbReference type="NCBI Taxonomy" id="183260"/>
    <lineage>
        <taxon>Eukaryota</taxon>
        <taxon>Viridiplantae</taxon>
        <taxon>Streptophyta</taxon>
        <taxon>Embryophyta</taxon>
        <taxon>Tracheophyta</taxon>
        <taxon>Spermatophyta</taxon>
        <taxon>Magnoliopsida</taxon>
        <taxon>eudicotyledons</taxon>
        <taxon>Gunneridae</taxon>
        <taxon>Pentapetalae</taxon>
        <taxon>rosids</taxon>
        <taxon>malvids</taxon>
        <taxon>Malvales</taxon>
        <taxon>Malvaceae</taxon>
        <taxon>Malvoideae</taxon>
        <taxon>Hibiscus</taxon>
    </lineage>
</organism>
<feature type="region of interest" description="SAW" evidence="3">
    <location>
        <begin position="432"/>
        <end position="510"/>
    </location>
</feature>
<dbReference type="Proteomes" id="UP001472677">
    <property type="component" value="Unassembled WGS sequence"/>
</dbReference>
<protein>
    <submittedName>
        <fullName evidence="4">Uncharacterized protein</fullName>
    </submittedName>
</protein>
<evidence type="ECO:0000313" key="4">
    <source>
        <dbReference type="EMBL" id="KAK8564702.1"/>
    </source>
</evidence>
<dbReference type="EMBL" id="JBBPBM010000010">
    <property type="protein sequence ID" value="KAK8564702.1"/>
    <property type="molecule type" value="Genomic_DNA"/>
</dbReference>
<keyword evidence="1" id="KW-0805">Transcription regulation</keyword>
<dbReference type="InterPro" id="IPR005202">
    <property type="entry name" value="TF_GRAS"/>
</dbReference>
<gene>
    <name evidence="4" type="ORF">V6N12_058285</name>
</gene>
<name>A0ABR2ERP3_9ROSI</name>
<evidence type="ECO:0000313" key="5">
    <source>
        <dbReference type="Proteomes" id="UP001472677"/>
    </source>
</evidence>
<evidence type="ECO:0000256" key="1">
    <source>
        <dbReference type="ARBA" id="ARBA00023015"/>
    </source>
</evidence>
<reference evidence="4 5" key="1">
    <citation type="journal article" date="2024" name="G3 (Bethesda)">
        <title>Genome assembly of Hibiscus sabdariffa L. provides insights into metabolisms of medicinal natural products.</title>
        <authorList>
            <person name="Kim T."/>
        </authorList>
    </citation>
    <scope>NUCLEOTIDE SEQUENCE [LARGE SCALE GENOMIC DNA]</scope>
    <source>
        <strain evidence="4">TK-2024</strain>
        <tissue evidence="4">Old leaves</tissue>
    </source>
</reference>
<dbReference type="PANTHER" id="PTHR31636">
    <property type="entry name" value="OSJNBA0084A10.13 PROTEIN-RELATED"/>
    <property type="match status" value="1"/>
</dbReference>
<dbReference type="PROSITE" id="PS50985">
    <property type="entry name" value="GRAS"/>
    <property type="match status" value="1"/>
</dbReference>
<proteinExistence type="inferred from homology"/>
<accession>A0ABR2ERP3</accession>
<dbReference type="Pfam" id="PF03514">
    <property type="entry name" value="GRAS"/>
    <property type="match status" value="1"/>
</dbReference>
<evidence type="ECO:0000256" key="2">
    <source>
        <dbReference type="ARBA" id="ARBA00023163"/>
    </source>
</evidence>
<keyword evidence="5" id="KW-1185">Reference proteome</keyword>